<protein>
    <recommendedName>
        <fullName evidence="2">BAG domain-containing protein</fullName>
    </recommendedName>
</protein>
<evidence type="ECO:0000256" key="1">
    <source>
        <dbReference type="ARBA" id="ARBA00023186"/>
    </source>
</evidence>
<dbReference type="InterPro" id="IPR040400">
    <property type="entry name" value="BAG5/6/7/8"/>
</dbReference>
<dbReference type="EMBL" id="JARPOI010000016">
    <property type="protein sequence ID" value="KAJ9147552.1"/>
    <property type="molecule type" value="Genomic_DNA"/>
</dbReference>
<evidence type="ECO:0000259" key="2">
    <source>
        <dbReference type="Pfam" id="PF02179"/>
    </source>
</evidence>
<feature type="domain" description="BAG" evidence="2">
    <location>
        <begin position="192"/>
        <end position="243"/>
    </location>
</feature>
<gene>
    <name evidence="3" type="ORF">P3X46_029702</name>
</gene>
<name>A0ABQ9KU86_HEVBR</name>
<dbReference type="InterPro" id="IPR003103">
    <property type="entry name" value="BAG_domain"/>
</dbReference>
<dbReference type="Proteomes" id="UP001174677">
    <property type="component" value="Chromosome 16"/>
</dbReference>
<dbReference type="SUPFAM" id="SSF63491">
    <property type="entry name" value="BAG domain"/>
    <property type="match status" value="1"/>
</dbReference>
<organism evidence="3 4">
    <name type="scientific">Hevea brasiliensis</name>
    <name type="common">Para rubber tree</name>
    <name type="synonym">Siphonia brasiliensis</name>
    <dbReference type="NCBI Taxonomy" id="3981"/>
    <lineage>
        <taxon>Eukaryota</taxon>
        <taxon>Viridiplantae</taxon>
        <taxon>Streptophyta</taxon>
        <taxon>Embryophyta</taxon>
        <taxon>Tracheophyta</taxon>
        <taxon>Spermatophyta</taxon>
        <taxon>Magnoliopsida</taxon>
        <taxon>eudicotyledons</taxon>
        <taxon>Gunneridae</taxon>
        <taxon>Pentapetalae</taxon>
        <taxon>rosids</taxon>
        <taxon>fabids</taxon>
        <taxon>Malpighiales</taxon>
        <taxon>Euphorbiaceae</taxon>
        <taxon>Crotonoideae</taxon>
        <taxon>Micrandreae</taxon>
        <taxon>Hevea</taxon>
    </lineage>
</organism>
<proteinExistence type="predicted"/>
<sequence>MASHHPSIPHQHHCQNPSFITATSNPPTTTCCCSCHCNHCCIQPDHPSAPPPLQQLSIDSLLQALGSLLRQLPYVYPSSHNKPCAQKNHLQNLQVQPQNLHFQQLADDQQTQSVLSSLLQRINTLESSLHRFSTSSALNYHSHPSYSLREAAARVIQTHFRAFLVFRSRTLSQLQDIAFVKSSFHSLKSSISSKTHLNCDVISHKAMDLLLKLDSIQGGDPTIREGKRSISRDIVRFLEFIDGLAAKRHGYSYEPAKKVSFVRNSYKSRASNASIGYGDLSGYQKDIVEKLSDRVEKIRGFSRVCDNDEEDVELEGFQQFINDEEDDFVNPKFCPDGKHGGSKIRNVALIKNNVGKPRVKKTVSFAENGNVYRVFSDNHESALSRDGSFAEWSDSSDGHGETMD</sequence>
<keyword evidence="4" id="KW-1185">Reference proteome</keyword>
<comment type="caution">
    <text evidence="3">The sequence shown here is derived from an EMBL/GenBank/DDBJ whole genome shotgun (WGS) entry which is preliminary data.</text>
</comment>
<keyword evidence="1" id="KW-0143">Chaperone</keyword>
<evidence type="ECO:0000313" key="4">
    <source>
        <dbReference type="Proteomes" id="UP001174677"/>
    </source>
</evidence>
<reference evidence="3" key="1">
    <citation type="journal article" date="2023" name="Plant Biotechnol. J.">
        <title>Chromosome-level wild Hevea brasiliensis genome provides new tools for genomic-assisted breeding and valuable loci to elevate rubber yield.</title>
        <authorList>
            <person name="Cheng H."/>
            <person name="Song X."/>
            <person name="Hu Y."/>
            <person name="Wu T."/>
            <person name="Yang Q."/>
            <person name="An Z."/>
            <person name="Feng S."/>
            <person name="Deng Z."/>
            <person name="Wu W."/>
            <person name="Zeng X."/>
            <person name="Tu M."/>
            <person name="Wang X."/>
            <person name="Huang H."/>
        </authorList>
    </citation>
    <scope>NUCLEOTIDE SEQUENCE</scope>
    <source>
        <strain evidence="3">MT/VB/25A 57/8</strain>
    </source>
</reference>
<dbReference type="Pfam" id="PF02179">
    <property type="entry name" value="BAG"/>
    <property type="match status" value="1"/>
</dbReference>
<accession>A0ABQ9KU86</accession>
<evidence type="ECO:0000313" key="3">
    <source>
        <dbReference type="EMBL" id="KAJ9147552.1"/>
    </source>
</evidence>
<dbReference type="PANTHER" id="PTHR33322:SF18">
    <property type="entry name" value="BAG FAMILY MOLECULAR CHAPERONE REGULATOR 8, CHLOROPLASTIC"/>
    <property type="match status" value="1"/>
</dbReference>
<dbReference type="PANTHER" id="PTHR33322">
    <property type="entry name" value="BAG DOMAIN CONTAINING PROTEIN, EXPRESSED"/>
    <property type="match status" value="1"/>
</dbReference>